<gene>
    <name evidence="1" type="ORF">GGR12_003191</name>
</gene>
<dbReference type="EMBL" id="JACIDM010000003">
    <property type="protein sequence ID" value="MBB4084303.1"/>
    <property type="molecule type" value="Genomic_DNA"/>
</dbReference>
<accession>A0A7W6NQU2</accession>
<evidence type="ECO:0000313" key="1">
    <source>
        <dbReference type="EMBL" id="MBB4084303.1"/>
    </source>
</evidence>
<protein>
    <submittedName>
        <fullName evidence="1">Uncharacterized protein</fullName>
    </submittedName>
</protein>
<proteinExistence type="predicted"/>
<comment type="caution">
    <text evidence="1">The sequence shown here is derived from an EMBL/GenBank/DDBJ whole genome shotgun (WGS) entry which is preliminary data.</text>
</comment>
<organism evidence="1 2">
    <name type="scientific">Brevundimonas lenta</name>
    <dbReference type="NCBI Taxonomy" id="424796"/>
    <lineage>
        <taxon>Bacteria</taxon>
        <taxon>Pseudomonadati</taxon>
        <taxon>Pseudomonadota</taxon>
        <taxon>Alphaproteobacteria</taxon>
        <taxon>Caulobacterales</taxon>
        <taxon>Caulobacteraceae</taxon>
        <taxon>Brevundimonas</taxon>
    </lineage>
</organism>
<dbReference type="AlphaFoldDB" id="A0A7W6NQU2"/>
<evidence type="ECO:0000313" key="2">
    <source>
        <dbReference type="Proteomes" id="UP000529946"/>
    </source>
</evidence>
<sequence length="63" mass="7555">MSEFGPRLIIPRSRWRRTALLLPLIRWLFNAGYLRPGWSMSSRDLVKVLEDWRIRHSCVSDRS</sequence>
<reference evidence="1 2" key="1">
    <citation type="submission" date="2020-08" db="EMBL/GenBank/DDBJ databases">
        <title>Genomic Encyclopedia of Type Strains, Phase IV (KMG-IV): sequencing the most valuable type-strain genomes for metagenomic binning, comparative biology and taxonomic classification.</title>
        <authorList>
            <person name="Goeker M."/>
        </authorList>
    </citation>
    <scope>NUCLEOTIDE SEQUENCE [LARGE SCALE GENOMIC DNA]</scope>
    <source>
        <strain evidence="1 2">DSM 23960</strain>
    </source>
</reference>
<keyword evidence="2" id="KW-1185">Reference proteome</keyword>
<name>A0A7W6NQU2_9CAUL</name>
<dbReference type="Proteomes" id="UP000529946">
    <property type="component" value="Unassembled WGS sequence"/>
</dbReference>